<dbReference type="SMART" id="SM00184">
    <property type="entry name" value="RING"/>
    <property type="match status" value="1"/>
</dbReference>
<keyword evidence="1 3" id="KW-0863">Zinc-finger</keyword>
<dbReference type="Pfam" id="PF13920">
    <property type="entry name" value="zf-C3HC4_3"/>
    <property type="match status" value="1"/>
</dbReference>
<evidence type="ECO:0000256" key="3">
    <source>
        <dbReference type="PROSITE-ProRule" id="PRU00175"/>
    </source>
</evidence>
<protein>
    <submittedName>
        <fullName evidence="7">RING-type domain-containing protein</fullName>
    </submittedName>
</protein>
<sequence length="108" mass="12672">MKNSEQKIECERICEVAELNYKEKYQNLLAEKVMLQEQLREAQDIEKSTVEKSEKLEKDRTCVVCMDAKRDTVFLECGHLVACEACADEIAECCVCRRMIHEKKKVFY</sequence>
<keyword evidence="2" id="KW-0862">Zinc</keyword>
<feature type="domain" description="RING-type" evidence="5">
    <location>
        <begin position="62"/>
        <end position="97"/>
    </location>
</feature>
<organism evidence="6 7">
    <name type="scientific">Steinernema glaseri</name>
    <dbReference type="NCBI Taxonomy" id="37863"/>
    <lineage>
        <taxon>Eukaryota</taxon>
        <taxon>Metazoa</taxon>
        <taxon>Ecdysozoa</taxon>
        <taxon>Nematoda</taxon>
        <taxon>Chromadorea</taxon>
        <taxon>Rhabditida</taxon>
        <taxon>Tylenchina</taxon>
        <taxon>Panagrolaimomorpha</taxon>
        <taxon>Strongyloidoidea</taxon>
        <taxon>Steinernematidae</taxon>
        <taxon>Steinernema</taxon>
    </lineage>
</organism>
<evidence type="ECO:0000313" key="7">
    <source>
        <dbReference type="WBParaSite" id="L893_g3500.t1"/>
    </source>
</evidence>
<accession>A0A1I8A9M6</accession>
<proteinExistence type="predicted"/>
<dbReference type="WBParaSite" id="L893_g3500.t1">
    <property type="protein sequence ID" value="L893_g3500.t1"/>
    <property type="gene ID" value="L893_g3500"/>
</dbReference>
<evidence type="ECO:0000256" key="1">
    <source>
        <dbReference type="ARBA" id="ARBA00022771"/>
    </source>
</evidence>
<evidence type="ECO:0000313" key="6">
    <source>
        <dbReference type="Proteomes" id="UP000095287"/>
    </source>
</evidence>
<evidence type="ECO:0000256" key="2">
    <source>
        <dbReference type="ARBA" id="ARBA00022833"/>
    </source>
</evidence>
<dbReference type="PROSITE" id="PS50089">
    <property type="entry name" value="ZF_RING_2"/>
    <property type="match status" value="1"/>
</dbReference>
<dbReference type="PANTHER" id="PTHR14879">
    <property type="entry name" value="CASPASE REGULATOR, RING FINGER DOMAIN-CONTAINING"/>
    <property type="match status" value="1"/>
</dbReference>
<evidence type="ECO:0000256" key="4">
    <source>
        <dbReference type="SAM" id="Coils"/>
    </source>
</evidence>
<dbReference type="Gene3D" id="3.30.40.10">
    <property type="entry name" value="Zinc/RING finger domain, C3HC4 (zinc finger)"/>
    <property type="match status" value="1"/>
</dbReference>
<dbReference type="GO" id="GO:0008270">
    <property type="term" value="F:zinc ion binding"/>
    <property type="evidence" value="ECO:0007669"/>
    <property type="project" value="UniProtKB-KW"/>
</dbReference>
<dbReference type="SUPFAM" id="SSF57850">
    <property type="entry name" value="RING/U-box"/>
    <property type="match status" value="1"/>
</dbReference>
<name>A0A1I8A9M6_9BILA</name>
<evidence type="ECO:0000259" key="5">
    <source>
        <dbReference type="PROSITE" id="PS50089"/>
    </source>
</evidence>
<feature type="coiled-coil region" evidence="4">
    <location>
        <begin position="18"/>
        <end position="45"/>
    </location>
</feature>
<keyword evidence="1 3" id="KW-0479">Metal-binding</keyword>
<dbReference type="InterPro" id="IPR051728">
    <property type="entry name" value="RING-FYVE_E3_ubiquitin-ligase"/>
</dbReference>
<keyword evidence="6" id="KW-1185">Reference proteome</keyword>
<dbReference type="InterPro" id="IPR001841">
    <property type="entry name" value="Znf_RING"/>
</dbReference>
<dbReference type="PANTHER" id="PTHR14879:SF5">
    <property type="entry name" value="RING-TYPE DOMAIN-CONTAINING PROTEIN"/>
    <property type="match status" value="1"/>
</dbReference>
<dbReference type="Proteomes" id="UP000095287">
    <property type="component" value="Unplaced"/>
</dbReference>
<dbReference type="AlphaFoldDB" id="A0A1I8A9M6"/>
<reference evidence="7" key="1">
    <citation type="submission" date="2016-11" db="UniProtKB">
        <authorList>
            <consortium name="WormBaseParasite"/>
        </authorList>
    </citation>
    <scope>IDENTIFICATION</scope>
</reference>
<keyword evidence="4" id="KW-0175">Coiled coil</keyword>
<dbReference type="InterPro" id="IPR013083">
    <property type="entry name" value="Znf_RING/FYVE/PHD"/>
</dbReference>